<evidence type="ECO:0000313" key="4">
    <source>
        <dbReference type="Proteomes" id="UP000032304"/>
    </source>
</evidence>
<keyword evidence="1" id="KW-0732">Signal</keyword>
<proteinExistence type="predicted"/>
<sequence>MAGDNSTSVLISLVIFSLVLSPMLPCAMSRPHVYCPACVCCGPQPPGGGCCSCRCASVESTTPSQTGTP</sequence>
<evidence type="ECO:0000256" key="1">
    <source>
        <dbReference type="SAM" id="SignalP"/>
    </source>
</evidence>
<dbReference type="EMBL" id="JABEZZ010000011">
    <property type="protein sequence ID" value="MBA0599261.1"/>
    <property type="molecule type" value="Genomic_DNA"/>
</dbReference>
<dbReference type="AlphaFoldDB" id="A0A0D2UQ60"/>
<accession>A0A0D2UQ60</accession>
<dbReference type="OMA" id="LPCQATR"/>
<name>A0A0D2UQ60_GOSRA</name>
<feature type="chain" id="PRO_5035989193" description="Hydrophobic seed protein domain-containing protein" evidence="1">
    <location>
        <begin position="30"/>
        <end position="69"/>
    </location>
</feature>
<reference evidence="2 4" key="1">
    <citation type="journal article" date="2012" name="Nature">
        <title>Repeated polyploidization of Gossypium genomes and the evolution of spinnable cotton fibres.</title>
        <authorList>
            <person name="Paterson A.H."/>
            <person name="Wendel J.F."/>
            <person name="Gundlach H."/>
            <person name="Guo H."/>
            <person name="Jenkins J."/>
            <person name="Jin D."/>
            <person name="Llewellyn D."/>
            <person name="Showmaker K.C."/>
            <person name="Shu S."/>
            <person name="Udall J."/>
            <person name="Yoo M.J."/>
            <person name="Byers R."/>
            <person name="Chen W."/>
            <person name="Doron-Faigenboim A."/>
            <person name="Duke M.V."/>
            <person name="Gong L."/>
            <person name="Grimwood J."/>
            <person name="Grover C."/>
            <person name="Grupp K."/>
            <person name="Hu G."/>
            <person name="Lee T.H."/>
            <person name="Li J."/>
            <person name="Lin L."/>
            <person name="Liu T."/>
            <person name="Marler B.S."/>
            <person name="Page J.T."/>
            <person name="Roberts A.W."/>
            <person name="Romanel E."/>
            <person name="Sanders W.S."/>
            <person name="Szadkowski E."/>
            <person name="Tan X."/>
            <person name="Tang H."/>
            <person name="Xu C."/>
            <person name="Wang J."/>
            <person name="Wang Z."/>
            <person name="Zhang D."/>
            <person name="Zhang L."/>
            <person name="Ashrafi H."/>
            <person name="Bedon F."/>
            <person name="Bowers J.E."/>
            <person name="Brubaker C.L."/>
            <person name="Chee P.W."/>
            <person name="Das S."/>
            <person name="Gingle A.R."/>
            <person name="Haigler C.H."/>
            <person name="Harker D."/>
            <person name="Hoffmann L.V."/>
            <person name="Hovav R."/>
            <person name="Jones D.C."/>
            <person name="Lemke C."/>
            <person name="Mansoor S."/>
            <person name="ur Rahman M."/>
            <person name="Rainville L.N."/>
            <person name="Rambani A."/>
            <person name="Reddy U.K."/>
            <person name="Rong J.K."/>
            <person name="Saranga Y."/>
            <person name="Scheffler B.E."/>
            <person name="Scheffler J.A."/>
            <person name="Stelly D.M."/>
            <person name="Triplett B.A."/>
            <person name="Van Deynze A."/>
            <person name="Vaslin M.F."/>
            <person name="Waghmare V.N."/>
            <person name="Walford S.A."/>
            <person name="Wright R.J."/>
            <person name="Zaki E.A."/>
            <person name="Zhang T."/>
            <person name="Dennis E.S."/>
            <person name="Mayer K.F."/>
            <person name="Peterson D.G."/>
            <person name="Rokhsar D.S."/>
            <person name="Wang X."/>
            <person name="Schmutz J."/>
        </authorList>
    </citation>
    <scope>NUCLEOTIDE SEQUENCE [LARGE SCALE GENOMIC DNA]</scope>
</reference>
<dbReference type="Proteomes" id="UP000032304">
    <property type="component" value="Chromosome 11"/>
</dbReference>
<evidence type="ECO:0000313" key="3">
    <source>
        <dbReference type="EMBL" id="MBA0599261.1"/>
    </source>
</evidence>
<feature type="signal peptide" evidence="1">
    <location>
        <begin position="1"/>
        <end position="29"/>
    </location>
</feature>
<protein>
    <recommendedName>
        <fullName evidence="6">Hydrophobic seed protein domain-containing protein</fullName>
    </recommendedName>
</protein>
<evidence type="ECO:0008006" key="6">
    <source>
        <dbReference type="Google" id="ProtNLM"/>
    </source>
</evidence>
<organism evidence="2 4">
    <name type="scientific">Gossypium raimondii</name>
    <name type="common">Peruvian cotton</name>
    <name type="synonym">Gossypium klotzschianum subsp. raimondii</name>
    <dbReference type="NCBI Taxonomy" id="29730"/>
    <lineage>
        <taxon>Eukaryota</taxon>
        <taxon>Viridiplantae</taxon>
        <taxon>Streptophyta</taxon>
        <taxon>Embryophyta</taxon>
        <taxon>Tracheophyta</taxon>
        <taxon>Spermatophyta</taxon>
        <taxon>Magnoliopsida</taxon>
        <taxon>eudicotyledons</taxon>
        <taxon>Gunneridae</taxon>
        <taxon>Pentapetalae</taxon>
        <taxon>rosids</taxon>
        <taxon>malvids</taxon>
        <taxon>Malvales</taxon>
        <taxon>Malvaceae</taxon>
        <taxon>Malvoideae</taxon>
        <taxon>Gossypium</taxon>
    </lineage>
</organism>
<reference evidence="3 5" key="2">
    <citation type="journal article" date="2019" name="Genome Biol. Evol.">
        <title>Insights into the evolution of the New World diploid cottons (Gossypium, subgenus Houzingenia) based on genome sequencing.</title>
        <authorList>
            <person name="Grover C.E."/>
            <person name="Arick M.A. 2nd"/>
            <person name="Thrash A."/>
            <person name="Conover J.L."/>
            <person name="Sanders W.S."/>
            <person name="Peterson D.G."/>
            <person name="Frelichowski J.E."/>
            <person name="Scheffler J.A."/>
            <person name="Scheffler B.E."/>
            <person name="Wendel J.F."/>
        </authorList>
    </citation>
    <scope>NUCLEOTIDE SEQUENCE [LARGE SCALE GENOMIC DNA]</scope>
    <source>
        <strain evidence="3">8</strain>
        <tissue evidence="3">Leaf</tissue>
    </source>
</reference>
<dbReference type="EMBL" id="CM001750">
    <property type="protein sequence ID" value="KJB70356.1"/>
    <property type="molecule type" value="Genomic_DNA"/>
</dbReference>
<evidence type="ECO:0000313" key="5">
    <source>
        <dbReference type="Proteomes" id="UP000593578"/>
    </source>
</evidence>
<keyword evidence="4" id="KW-1185">Reference proteome</keyword>
<dbReference type="STRING" id="29730.A0A0D2UQ60"/>
<dbReference type="Proteomes" id="UP000593578">
    <property type="component" value="Unassembled WGS sequence"/>
</dbReference>
<gene>
    <name evidence="2" type="ORF">B456_011G069700</name>
    <name evidence="3" type="ORF">Gorai_005491</name>
</gene>
<evidence type="ECO:0000313" key="2">
    <source>
        <dbReference type="EMBL" id="KJB70356.1"/>
    </source>
</evidence>
<reference evidence="3" key="3">
    <citation type="submission" date="2020-04" db="EMBL/GenBank/DDBJ databases">
        <authorList>
            <person name="Grover C.E."/>
            <person name="Arick M.A. II"/>
            <person name="Thrash A."/>
            <person name="Conover J.L."/>
            <person name="Sanders W.S."/>
            <person name="Peterson D.G."/>
            <person name="Scheffler J.A."/>
            <person name="Scheffler B.E."/>
            <person name="Wendel J.F."/>
        </authorList>
    </citation>
    <scope>NUCLEOTIDE SEQUENCE</scope>
    <source>
        <strain evidence="3">8</strain>
        <tissue evidence="3">Leaf</tissue>
    </source>
</reference>
<dbReference type="Gramene" id="KJB70356">
    <property type="protein sequence ID" value="KJB70356"/>
    <property type="gene ID" value="B456_011G069700"/>
</dbReference>